<dbReference type="SUPFAM" id="SSF46767">
    <property type="entry name" value="Methylated DNA-protein cysteine methyltransferase, C-terminal domain"/>
    <property type="match status" value="1"/>
</dbReference>
<feature type="domain" description="Methylated-DNA-[protein]-cysteine S-methyltransferase DNA binding" evidence="2">
    <location>
        <begin position="83"/>
        <end position="147"/>
    </location>
</feature>
<accession>A0A7D5LCG7</accession>
<dbReference type="RefSeq" id="WP_179269833.1">
    <property type="nucleotide sequence ID" value="NZ_CP058579.1"/>
</dbReference>
<dbReference type="Gene3D" id="1.10.10.10">
    <property type="entry name" value="Winged helix-like DNA-binding domain superfamily/Winged helix DNA-binding domain"/>
    <property type="match status" value="1"/>
</dbReference>
<evidence type="ECO:0000313" key="4">
    <source>
        <dbReference type="Proteomes" id="UP000509626"/>
    </source>
</evidence>
<dbReference type="GO" id="GO:0006281">
    <property type="term" value="P:DNA repair"/>
    <property type="evidence" value="ECO:0007669"/>
    <property type="project" value="InterPro"/>
</dbReference>
<keyword evidence="4" id="KW-1185">Reference proteome</keyword>
<dbReference type="InterPro" id="IPR036217">
    <property type="entry name" value="MethylDNA_cys_MeTrfase_DNAb"/>
</dbReference>
<keyword evidence="3" id="KW-0808">Transferase</keyword>
<dbReference type="InterPro" id="IPR014048">
    <property type="entry name" value="MethylDNA_cys_MeTrfase_DNA-bd"/>
</dbReference>
<sequence>MNDAGGAGGAGETGVYARVSDRLGRAVELGVAAGRVLSLSFPEELPDDAEPDHPLLDRLFAYLDGEEDDFSDVTLAITVPTEQRNVLDALRNVPYGDAVTLDLVVRMTSGLDHEDEDDVATAREALRANPVPVFVPDHRVTDAEGATPPDVAEALRRIES</sequence>
<dbReference type="EMBL" id="CP058579">
    <property type="protein sequence ID" value="QLG63248.1"/>
    <property type="molecule type" value="Genomic_DNA"/>
</dbReference>
<evidence type="ECO:0000259" key="2">
    <source>
        <dbReference type="Pfam" id="PF01035"/>
    </source>
</evidence>
<evidence type="ECO:0000256" key="1">
    <source>
        <dbReference type="ARBA" id="ARBA00022763"/>
    </source>
</evidence>
<dbReference type="OrthoDB" id="372118at2157"/>
<dbReference type="GeneID" id="56039097"/>
<keyword evidence="1" id="KW-0227">DNA damage</keyword>
<dbReference type="KEGG" id="halu:HUG12_16520"/>
<keyword evidence="3" id="KW-0489">Methyltransferase</keyword>
<evidence type="ECO:0000313" key="3">
    <source>
        <dbReference type="EMBL" id="QLG63248.1"/>
    </source>
</evidence>
<name>A0A7D5LCG7_9EURY</name>
<dbReference type="Proteomes" id="UP000509626">
    <property type="component" value="Chromosome"/>
</dbReference>
<dbReference type="GO" id="GO:0008168">
    <property type="term" value="F:methyltransferase activity"/>
    <property type="evidence" value="ECO:0007669"/>
    <property type="project" value="UniProtKB-KW"/>
</dbReference>
<dbReference type="InterPro" id="IPR036388">
    <property type="entry name" value="WH-like_DNA-bd_sf"/>
</dbReference>
<reference evidence="3 4" key="1">
    <citation type="submission" date="2020-06" db="EMBL/GenBank/DDBJ databases">
        <title>NJ-3-1, isolated from saline soil.</title>
        <authorList>
            <person name="Cui H.L."/>
            <person name="Shi X."/>
        </authorList>
    </citation>
    <scope>NUCLEOTIDE SEQUENCE [LARGE SCALE GENOMIC DNA]</scope>
    <source>
        <strain evidence="3 4">NJ-3-1</strain>
    </source>
</reference>
<dbReference type="Pfam" id="PF01035">
    <property type="entry name" value="DNA_binding_1"/>
    <property type="match status" value="1"/>
</dbReference>
<dbReference type="GO" id="GO:0032259">
    <property type="term" value="P:methylation"/>
    <property type="evidence" value="ECO:0007669"/>
    <property type="project" value="UniProtKB-KW"/>
</dbReference>
<proteinExistence type="predicted"/>
<gene>
    <name evidence="3" type="ORF">HUG12_16520</name>
</gene>
<dbReference type="AlphaFoldDB" id="A0A7D5LCG7"/>
<organism evidence="3 4">
    <name type="scientific">Halorarum salinum</name>
    <dbReference type="NCBI Taxonomy" id="2743089"/>
    <lineage>
        <taxon>Archaea</taxon>
        <taxon>Methanobacteriati</taxon>
        <taxon>Methanobacteriota</taxon>
        <taxon>Stenosarchaea group</taxon>
        <taxon>Halobacteria</taxon>
        <taxon>Halobacteriales</taxon>
        <taxon>Haloferacaceae</taxon>
        <taxon>Halorarum</taxon>
    </lineage>
</organism>
<protein>
    <submittedName>
        <fullName evidence="3">Methylated-DNA--[protein]-cysteine S-methyltransferase</fullName>
    </submittedName>
</protein>